<feature type="domain" description="Putative phage head-tail joining protein C-terminal" evidence="2">
    <location>
        <begin position="201"/>
        <end position="425"/>
    </location>
</feature>
<accession>A0AAU8L0R4</accession>
<dbReference type="Pfam" id="PF24214">
    <property type="entry name" value="Phage_H_T_join_2"/>
    <property type="match status" value="1"/>
</dbReference>
<dbReference type="InterPro" id="IPR057113">
    <property type="entry name" value="Phage_H_T_join_N"/>
</dbReference>
<dbReference type="InterPro" id="IPR057114">
    <property type="entry name" value="Phage_H_T_join_C"/>
</dbReference>
<dbReference type="Pfam" id="PF24215">
    <property type="entry name" value="H_T_assoc"/>
    <property type="match status" value="1"/>
</dbReference>
<evidence type="ECO:0000259" key="2">
    <source>
        <dbReference type="Pfam" id="PF24215"/>
    </source>
</evidence>
<evidence type="ECO:0000313" key="3">
    <source>
        <dbReference type="EMBL" id="XCN28222.1"/>
    </source>
</evidence>
<feature type="domain" description="Putative phage head-tail joining protein N-terminal" evidence="1">
    <location>
        <begin position="23"/>
        <end position="193"/>
    </location>
</feature>
<reference evidence="3" key="1">
    <citation type="submission" date="2024-06" db="EMBL/GenBank/DDBJ databases">
        <authorList>
            <person name="Gannavaram S."/>
            <person name="Nemani S."/>
            <person name="Datta M."/>
            <person name="Picchiottino A."/>
            <person name="Mereddy A."/>
            <person name="Gannavaram N."/>
            <person name="Honeycutt C."/>
            <person name="Tran D."/>
            <person name="Choi K."/>
            <person name="Srinivasan K."/>
            <person name="Johnson A."/>
        </authorList>
    </citation>
    <scope>NUCLEOTIDE SEQUENCE</scope>
</reference>
<evidence type="ECO:0008006" key="4">
    <source>
        <dbReference type="Google" id="ProtNLM"/>
    </source>
</evidence>
<sequence length="432" mass="49297">MAQTIIGQTPAPKPKETILPESYRHTLVESRYIPHTSLLSFVPGQPTLVEYYRGSYGGSEEQLGFHPESIETYQSYKRIHNFIIKIDDGNGNYNFDPEKAQSTHILTGYVMFDLAPNIGDLFIKDIGDGRAGLYMLTIQPEIMTIHADKCYRIEATLQCILTEQIFNYLSSQVIEELYYSKDSAVGGGNAILTKQDYNLNGNLYNMMAAIVDDILGNNYFSEESTIIIPNETGDILYDPYLAKFLSYVLPHDLMGPRNKVETISVNYFVDSRKMQEPLTVWDMFYRGDFAHPKRYQQEFYTHTRSSLINTRYYGNVFFSKMDRVILIHKEGASKYPYLYTGAVVPIGPNVIPTPNKEGEPHTYFFGEDFFNGGGTETQQFVWKMFRDKTVDKAGLMKVLDGYWDLDPVSKLYMAGIYVGAIKTALLTNSQYT</sequence>
<name>A0AAU8L0R4_9CAUD</name>
<protein>
    <recommendedName>
        <fullName evidence="4">Virion structural protein</fullName>
    </recommendedName>
</protein>
<evidence type="ECO:0000259" key="1">
    <source>
        <dbReference type="Pfam" id="PF24214"/>
    </source>
</evidence>
<organism evidence="3">
    <name type="scientific">Pantoea phage Survivor</name>
    <dbReference type="NCBI Taxonomy" id="3232176"/>
    <lineage>
        <taxon>Viruses</taxon>
        <taxon>Duplodnaviria</taxon>
        <taxon>Heunggongvirae</taxon>
        <taxon>Uroviricota</taxon>
        <taxon>Caudoviricetes</taxon>
    </lineage>
</organism>
<proteinExistence type="predicted"/>
<dbReference type="EMBL" id="PP885733">
    <property type="protein sequence ID" value="XCN28222.1"/>
    <property type="molecule type" value="Genomic_DNA"/>
</dbReference>